<sequence length="73" mass="8614">MKRSFREHQALKIAQYIRSYYRGSFYIEQSGPFHFEAGKACYDNVDNVKWRKLLSQINKEIKNMNPLKVISAG</sequence>
<organism evidence="1 2">
    <name type="scientific">Tolumonas osonensis</name>
    <dbReference type="NCBI Taxonomy" id="675874"/>
    <lineage>
        <taxon>Bacteria</taxon>
        <taxon>Pseudomonadati</taxon>
        <taxon>Pseudomonadota</taxon>
        <taxon>Gammaproteobacteria</taxon>
        <taxon>Aeromonadales</taxon>
        <taxon>Aeromonadaceae</taxon>
        <taxon>Tolumonas</taxon>
    </lineage>
</organism>
<name>A0A841GMU3_9GAMM</name>
<gene>
    <name evidence="1" type="ORF">HNR75_001710</name>
</gene>
<dbReference type="RefSeq" id="WP_188026536.1">
    <property type="nucleotide sequence ID" value="NZ_JACHGR010000005.1"/>
</dbReference>
<evidence type="ECO:0000313" key="2">
    <source>
        <dbReference type="Proteomes" id="UP000585721"/>
    </source>
</evidence>
<dbReference type="EMBL" id="JACHGR010000005">
    <property type="protein sequence ID" value="MBB6055792.1"/>
    <property type="molecule type" value="Genomic_DNA"/>
</dbReference>
<accession>A0A841GMU3</accession>
<dbReference type="InterPro" id="IPR009491">
    <property type="entry name" value="DUF1107"/>
</dbReference>
<dbReference type="Gene3D" id="3.30.1910.10">
    <property type="entry name" value="so0334 like domain"/>
    <property type="match status" value="1"/>
</dbReference>
<dbReference type="Pfam" id="PF06526">
    <property type="entry name" value="DUF1107"/>
    <property type="match status" value="1"/>
</dbReference>
<proteinExistence type="predicted"/>
<evidence type="ECO:0000313" key="1">
    <source>
        <dbReference type="EMBL" id="MBB6055792.1"/>
    </source>
</evidence>
<protein>
    <submittedName>
        <fullName evidence="1">Uncharacterized protein</fullName>
    </submittedName>
</protein>
<comment type="caution">
    <text evidence="1">The sequence shown here is derived from an EMBL/GenBank/DDBJ whole genome shotgun (WGS) entry which is preliminary data.</text>
</comment>
<dbReference type="AlphaFoldDB" id="A0A841GMU3"/>
<dbReference type="Proteomes" id="UP000585721">
    <property type="component" value="Unassembled WGS sequence"/>
</dbReference>
<keyword evidence="2" id="KW-1185">Reference proteome</keyword>
<reference evidence="1 2" key="1">
    <citation type="submission" date="2020-08" db="EMBL/GenBank/DDBJ databases">
        <title>Genomic Encyclopedia of Type Strains, Phase IV (KMG-IV): sequencing the most valuable type-strain genomes for metagenomic binning, comparative biology and taxonomic classification.</title>
        <authorList>
            <person name="Goeker M."/>
        </authorList>
    </citation>
    <scope>NUCLEOTIDE SEQUENCE [LARGE SCALE GENOMIC DNA]</scope>
    <source>
        <strain evidence="1 2">DSM 22975</strain>
    </source>
</reference>